<dbReference type="Pfam" id="PF17900">
    <property type="entry name" value="Peptidase_M1_N"/>
    <property type="match status" value="1"/>
</dbReference>
<accession>A0AAN9T990</accession>
<feature type="domain" description="Peptidase M1 membrane alanine aminopeptidase" evidence="3">
    <location>
        <begin position="277"/>
        <end position="369"/>
    </location>
</feature>
<sequence length="782" mass="90854">MKQKNCLLLILPSLFLFHQVKAPDVENVAELQIYLDPEKYTLDIHTDHQGDKAVLMGQVKIRVRCSEETKKVALNAKNMALTRDKIGITTVSPETRDTDTHIVSIADSYFAANKPDIYVIELTEPLKKDFSYDLSLPFLFDEQSEHPEVREQILYKNYMDDMENIDVLEIIIGNQAGLLFPCFLERNVKSRFKIIILHDANVVALSNWPVSKTENYQYRNSCEFEETEPMVPYGVSFALISFKSTMATSTIPIKIWANKESIKYMIGSKYIAETATLFYSKYFNVDLDSKKLDIIAVPKFHNVYTENIGLISLEESSLVLSEKDDQKYFDITSDLCYTLNRQWIGTTVTTANLNKHHFHYGLSLFLEQLSLLLVRMLAFFLTENIFKESLQVYIEKFKHSFSNLENLWDIFTTEARKAKILDENITVEEIMENWINESTFPLIRVNVDYSRQIVTITQEPFKFLGDKDDEVEKVCWYIPLSYVSSGPGLIFLDDRLPKMLTCEKSETDFKLNSEEWITVNSQLHVLSHTYYDNVHWESIQKTLLNPETLYMKTDELTRARLILDLFALAENGIVPYKRVIDTMKYLKHEVSKLCWTVALIEFDKIYAHLLGATEELLDKFVEILMPVYQMSKNYEEITSSSVIGDQSVRLDDRLKKKNKSESLFDKAVTIDGVLENDRLKMEFKKLFIRSSCKFTVTICQTQSFELYGKWTTGTEDKMNLIIDQAPIEMVEVVLCEHIKYGWADDWNDLWKIYDKTVTSIKNDTILKALGCFIENEENILKE</sequence>
<dbReference type="Pfam" id="PF11838">
    <property type="entry name" value="ERAP1_C"/>
    <property type="match status" value="1"/>
</dbReference>
<protein>
    <recommendedName>
        <fullName evidence="8">Aminopeptidase</fullName>
    </recommendedName>
</protein>
<comment type="caution">
    <text evidence="6">The sequence shown here is derived from an EMBL/GenBank/DDBJ whole genome shotgun (WGS) entry which is preliminary data.</text>
</comment>
<dbReference type="Gene3D" id="2.60.40.1910">
    <property type="match status" value="1"/>
</dbReference>
<dbReference type="Gene3D" id="1.25.50.20">
    <property type="match status" value="1"/>
</dbReference>
<dbReference type="PANTHER" id="PTHR11533">
    <property type="entry name" value="PROTEASE M1 ZINC METALLOPROTEASE"/>
    <property type="match status" value="1"/>
</dbReference>
<dbReference type="GO" id="GO:0005737">
    <property type="term" value="C:cytoplasm"/>
    <property type="evidence" value="ECO:0007669"/>
    <property type="project" value="TreeGrafter"/>
</dbReference>
<evidence type="ECO:0000259" key="3">
    <source>
        <dbReference type="Pfam" id="PF01433"/>
    </source>
</evidence>
<evidence type="ECO:0000259" key="4">
    <source>
        <dbReference type="Pfam" id="PF11838"/>
    </source>
</evidence>
<evidence type="ECO:0008006" key="8">
    <source>
        <dbReference type="Google" id="ProtNLM"/>
    </source>
</evidence>
<evidence type="ECO:0000313" key="7">
    <source>
        <dbReference type="Proteomes" id="UP001367676"/>
    </source>
</evidence>
<proteinExistence type="inferred from homology"/>
<dbReference type="GO" id="GO:0006508">
    <property type="term" value="P:proteolysis"/>
    <property type="evidence" value="ECO:0007669"/>
    <property type="project" value="TreeGrafter"/>
</dbReference>
<dbReference type="InterPro" id="IPR045357">
    <property type="entry name" value="Aminopeptidase_N-like_N"/>
</dbReference>
<dbReference type="InterPro" id="IPR024571">
    <property type="entry name" value="ERAP1-like_C_dom"/>
</dbReference>
<name>A0AAN9T990_9HEMI</name>
<gene>
    <name evidence="6" type="ORF">V9T40_011364</name>
</gene>
<dbReference type="InterPro" id="IPR014782">
    <property type="entry name" value="Peptidase_M1_dom"/>
</dbReference>
<dbReference type="InterPro" id="IPR050344">
    <property type="entry name" value="Peptidase_M1_aminopeptidases"/>
</dbReference>
<dbReference type="Pfam" id="PF01433">
    <property type="entry name" value="Peptidase_M1"/>
    <property type="match status" value="1"/>
</dbReference>
<dbReference type="GO" id="GO:0008270">
    <property type="term" value="F:zinc ion binding"/>
    <property type="evidence" value="ECO:0007669"/>
    <property type="project" value="InterPro"/>
</dbReference>
<feature type="domain" description="Aminopeptidase N-like N-terminal" evidence="5">
    <location>
        <begin position="37"/>
        <end position="233"/>
    </location>
</feature>
<dbReference type="Proteomes" id="UP001367676">
    <property type="component" value="Unassembled WGS sequence"/>
</dbReference>
<keyword evidence="2" id="KW-0732">Signal</keyword>
<comment type="similarity">
    <text evidence="1">Belongs to the peptidase M1 family.</text>
</comment>
<dbReference type="GO" id="GO:0043171">
    <property type="term" value="P:peptide catabolic process"/>
    <property type="evidence" value="ECO:0007669"/>
    <property type="project" value="TreeGrafter"/>
</dbReference>
<evidence type="ECO:0000256" key="2">
    <source>
        <dbReference type="SAM" id="SignalP"/>
    </source>
</evidence>
<dbReference type="GO" id="GO:0070006">
    <property type="term" value="F:metalloaminopeptidase activity"/>
    <property type="evidence" value="ECO:0007669"/>
    <property type="project" value="TreeGrafter"/>
</dbReference>
<feature type="signal peptide" evidence="2">
    <location>
        <begin position="1"/>
        <end position="22"/>
    </location>
</feature>
<organism evidence="6 7">
    <name type="scientific">Parthenolecanium corni</name>
    <dbReference type="NCBI Taxonomy" id="536013"/>
    <lineage>
        <taxon>Eukaryota</taxon>
        <taxon>Metazoa</taxon>
        <taxon>Ecdysozoa</taxon>
        <taxon>Arthropoda</taxon>
        <taxon>Hexapoda</taxon>
        <taxon>Insecta</taxon>
        <taxon>Pterygota</taxon>
        <taxon>Neoptera</taxon>
        <taxon>Paraneoptera</taxon>
        <taxon>Hemiptera</taxon>
        <taxon>Sternorrhyncha</taxon>
        <taxon>Coccoidea</taxon>
        <taxon>Coccidae</taxon>
        <taxon>Parthenolecanium</taxon>
    </lineage>
</organism>
<dbReference type="EMBL" id="JBBCAQ010000037">
    <property type="protein sequence ID" value="KAK7574173.1"/>
    <property type="molecule type" value="Genomic_DNA"/>
</dbReference>
<feature type="domain" description="ERAP1-like C-terminal" evidence="4">
    <location>
        <begin position="516"/>
        <end position="773"/>
    </location>
</feature>
<evidence type="ECO:0000259" key="5">
    <source>
        <dbReference type="Pfam" id="PF17900"/>
    </source>
</evidence>
<feature type="chain" id="PRO_5042869271" description="Aminopeptidase" evidence="2">
    <location>
        <begin position="23"/>
        <end position="782"/>
    </location>
</feature>
<dbReference type="GO" id="GO:0005615">
    <property type="term" value="C:extracellular space"/>
    <property type="evidence" value="ECO:0007669"/>
    <property type="project" value="TreeGrafter"/>
</dbReference>
<dbReference type="GO" id="GO:0016020">
    <property type="term" value="C:membrane"/>
    <property type="evidence" value="ECO:0007669"/>
    <property type="project" value="TreeGrafter"/>
</dbReference>
<keyword evidence="7" id="KW-1185">Reference proteome</keyword>
<dbReference type="InterPro" id="IPR042097">
    <property type="entry name" value="Aminopeptidase_N-like_N_sf"/>
</dbReference>
<dbReference type="SUPFAM" id="SSF55486">
    <property type="entry name" value="Metalloproteases ('zincins'), catalytic domain"/>
    <property type="match status" value="1"/>
</dbReference>
<dbReference type="GO" id="GO:0042277">
    <property type="term" value="F:peptide binding"/>
    <property type="evidence" value="ECO:0007669"/>
    <property type="project" value="TreeGrafter"/>
</dbReference>
<reference evidence="6 7" key="1">
    <citation type="submission" date="2024-03" db="EMBL/GenBank/DDBJ databases">
        <title>Adaptation during the transition from Ophiocordyceps entomopathogen to insect associate is accompanied by gene loss and intensified selection.</title>
        <authorList>
            <person name="Ward C.M."/>
            <person name="Onetto C.A."/>
            <person name="Borneman A.R."/>
        </authorList>
    </citation>
    <scope>NUCLEOTIDE SEQUENCE [LARGE SCALE GENOMIC DNA]</scope>
    <source>
        <strain evidence="6">AWRI1</strain>
        <tissue evidence="6">Single Adult Female</tissue>
    </source>
</reference>
<dbReference type="Gene3D" id="2.60.40.1730">
    <property type="entry name" value="tricorn interacting facor f3 domain"/>
    <property type="match status" value="1"/>
</dbReference>
<dbReference type="PANTHER" id="PTHR11533:SF294">
    <property type="entry name" value="THYROTROPIN-RELEASING HORMONE-DEGRADING ECTOENZYME"/>
    <property type="match status" value="1"/>
</dbReference>
<dbReference type="SUPFAM" id="SSF63737">
    <property type="entry name" value="Leukotriene A4 hydrolase N-terminal domain"/>
    <property type="match status" value="1"/>
</dbReference>
<dbReference type="InterPro" id="IPR027268">
    <property type="entry name" value="Peptidase_M4/M1_CTD_sf"/>
</dbReference>
<dbReference type="AlphaFoldDB" id="A0AAN9T990"/>
<dbReference type="Gene3D" id="1.10.390.10">
    <property type="entry name" value="Neutral Protease Domain 2"/>
    <property type="match status" value="2"/>
</dbReference>
<evidence type="ECO:0000313" key="6">
    <source>
        <dbReference type="EMBL" id="KAK7574173.1"/>
    </source>
</evidence>
<evidence type="ECO:0000256" key="1">
    <source>
        <dbReference type="ARBA" id="ARBA00010136"/>
    </source>
</evidence>